<accession>A0A1S1PQJ8</accession>
<dbReference type="Proteomes" id="UP000179769">
    <property type="component" value="Unassembled WGS sequence"/>
</dbReference>
<dbReference type="AlphaFoldDB" id="A0A1S1PQJ8"/>
<proteinExistence type="predicted"/>
<protein>
    <recommendedName>
        <fullName evidence="3">Helix-turn-helix domain-containing protein</fullName>
    </recommendedName>
</protein>
<keyword evidence="2" id="KW-1185">Reference proteome</keyword>
<name>A0A1S1PQJ8_9ACTN</name>
<dbReference type="EMBL" id="MAXA01000237">
    <property type="protein sequence ID" value="OHV23980.1"/>
    <property type="molecule type" value="Genomic_DNA"/>
</dbReference>
<gene>
    <name evidence="1" type="ORF">BBK14_23655</name>
</gene>
<reference evidence="2" key="1">
    <citation type="submission" date="2016-07" db="EMBL/GenBank/DDBJ databases">
        <title>Frankia sp. NRRL B-16219 Genome sequencing.</title>
        <authorList>
            <person name="Ghodhbane-Gtari F."/>
            <person name="Swanson E."/>
            <person name="Gueddou A."/>
            <person name="Louati M."/>
            <person name="Nouioui I."/>
            <person name="Hezbri K."/>
            <person name="Abebe-Akele F."/>
            <person name="Simpson S."/>
            <person name="Morris K."/>
            <person name="Thomas K."/>
            <person name="Gtari M."/>
            <person name="Tisa L.S."/>
        </authorList>
    </citation>
    <scope>NUCLEOTIDE SEQUENCE [LARGE SCALE GENOMIC DNA]</scope>
    <source>
        <strain evidence="2">NRRL B-16219</strain>
    </source>
</reference>
<evidence type="ECO:0000313" key="1">
    <source>
        <dbReference type="EMBL" id="OHV23980.1"/>
    </source>
</evidence>
<comment type="caution">
    <text evidence="1">The sequence shown here is derived from an EMBL/GenBank/DDBJ whole genome shotgun (WGS) entry which is preliminary data.</text>
</comment>
<evidence type="ECO:0008006" key="3">
    <source>
        <dbReference type="Google" id="ProtNLM"/>
    </source>
</evidence>
<evidence type="ECO:0000313" key="2">
    <source>
        <dbReference type="Proteomes" id="UP000179769"/>
    </source>
</evidence>
<dbReference type="RefSeq" id="WP_071065731.1">
    <property type="nucleotide sequence ID" value="NZ_MAXA01000237.1"/>
</dbReference>
<sequence>MVSLQHHPTEKNVEDMAVLGMALIGLNMAARRAGTSPSTIIDWIAGCQLSARWTQQGWKVDPRDVDDVATRMGLKEAA</sequence>
<organism evidence="1 2">
    <name type="scientific">Parafrankia soli</name>
    <dbReference type="NCBI Taxonomy" id="2599596"/>
    <lineage>
        <taxon>Bacteria</taxon>
        <taxon>Bacillati</taxon>
        <taxon>Actinomycetota</taxon>
        <taxon>Actinomycetes</taxon>
        <taxon>Frankiales</taxon>
        <taxon>Frankiaceae</taxon>
        <taxon>Parafrankia</taxon>
    </lineage>
</organism>
<dbReference type="OrthoDB" id="5459819at2"/>